<evidence type="ECO:0000256" key="4">
    <source>
        <dbReference type="SAM" id="Phobius"/>
    </source>
</evidence>
<evidence type="ECO:0000313" key="6">
    <source>
        <dbReference type="Proteomes" id="UP001287286"/>
    </source>
</evidence>
<keyword evidence="2" id="KW-0326">Glycosidase</keyword>
<feature type="compositionally biased region" description="Basic residues" evidence="3">
    <location>
        <begin position="405"/>
        <end position="418"/>
    </location>
</feature>
<dbReference type="Pfam" id="PF01670">
    <property type="entry name" value="Glyco_hydro_12"/>
    <property type="match status" value="1"/>
</dbReference>
<name>A0ABR0CCE7_PURLI</name>
<keyword evidence="6" id="KW-1185">Reference proteome</keyword>
<sequence>MATRGAAGWRRGEQRRVGQGRVIHHQVVARPAAARRDAYERPIHSPAMLMRPVVPALPGGPLREANSIRPSLRRSYPLGQADAAPLESIHGDCRGGSWSCARARCPSSRLSSAPLTRATVWDAVCCWSTEARQGAMGASCVGASVADRTRDAQITLTNTIRSMSARACKDLDSDLLARHDAARQRQRDVRRSSPARPPRKTSILGRRASCGRTSSAPLHKATNPSIHLPENAAKIQTQVLLPMVLFSYSPLLSQSFSRSLCLSLTGRRLTVAAAAATAGRLVYKARRRRISEGSLGRHGSLSVRSDWARPPRRAQGHVDAMLGEAVTSYQAWLSSSPGPFAVPPPQRTEMQSMHAMQCHCCSRASRPILHSCVPLFSGPAKLQLHPSAQHERGLAPNSEAESRAHKVQKHNNHTRSSRARPSGRPLLAGLEAAATEAKCAGGRRRRLSLAAGMVWHTKHPADATGPHRAWALAAQSPANQRAPPTQSGREGRFAGSAALVRGFASRPRRLCWCQLHGESEDVATIQLAAPWLASLSPPSFREARFFSAVGRPRQLIWEGGAVLWLGLGCSTRMRSPSAELTIGARLSTGACARYASTLQLLAAVSPWRAESRHDGPAACSITRQEHDRNLMGTRQDRDCCCPCLVLFLSCTTRSNLSRSRLAHAPFHLPAPVTSSTAAAAAHVASSPQPPTVVVGCLQLEGRCNRPRSTHAVHKKDQVIDAREKEKKEAAVLFPLHRRRRAWRKPPKRGKAAPLAANGDSSRLLPSQTEFPAGGQFHSRARIDVQAFVGWPPEFCAQPDWPASQRAEDRVDEVDEWVATETQWPHCPSGGSLGCGSLLCLAAAVPGACAGVLWCVAAVLRPEYWWSAGAQSYFGGIVIPWGLVPGCIAASSPYDGDDDARPRRLIDRSGALSLVSRACTRLTALTASSRFSSSASARSIRPIRPRCPSVPPVVVRLPRSLATPTPQKPDRRASIQRRQSARQLATMLRWLVNFGFLALPIGVTIGILLGLQAQRHATGGPPLFQPPDQPGGAPPVNNKLTYVQSCRKEDGIHPKVKDGYQEFTLNPNQWGTKAGDPGFLCMNVTTFNNQTYPTKHTAPEWTIWWQYDPISGSGNNVHAFPNVKVDGNVFPQAVKDVSQIDFDMQWRMRLDNETGPTDTDALTKGNVNANVAVDMFLDTDKASAQSSEKAKFEIMIWFAALGAGTKAVNEQAGNEVAKYTFNGTDFDLFAGKNGNGQMVLTWKAQKTMDDFHGNLYPFIEEILKLKNADYITDSHYLGYLSFGSEAYFSADPVTFHVPSMAINVQKA</sequence>
<keyword evidence="2" id="KW-0378">Hydrolase</keyword>
<keyword evidence="4" id="KW-0812">Transmembrane</keyword>
<keyword evidence="2" id="KW-0119">Carbohydrate metabolism</keyword>
<evidence type="ECO:0000256" key="3">
    <source>
        <dbReference type="SAM" id="MobiDB-lite"/>
    </source>
</evidence>
<dbReference type="InterPro" id="IPR013320">
    <property type="entry name" value="ConA-like_dom_sf"/>
</dbReference>
<feature type="transmembrane region" description="Helical" evidence="4">
    <location>
        <begin position="986"/>
        <end position="1010"/>
    </location>
</feature>
<feature type="region of interest" description="Disordered" evidence="3">
    <location>
        <begin position="181"/>
        <end position="224"/>
    </location>
</feature>
<proteinExistence type="inferred from homology"/>
<feature type="region of interest" description="Disordered" evidence="3">
    <location>
        <begin position="387"/>
        <end position="425"/>
    </location>
</feature>
<evidence type="ECO:0000256" key="1">
    <source>
        <dbReference type="ARBA" id="ARBA00005519"/>
    </source>
</evidence>
<protein>
    <submittedName>
        <fullName evidence="5">CAZyme family GH12</fullName>
    </submittedName>
</protein>
<dbReference type="EMBL" id="JAWRVI010000005">
    <property type="protein sequence ID" value="KAK4093849.1"/>
    <property type="molecule type" value="Genomic_DNA"/>
</dbReference>
<dbReference type="InterPro" id="IPR013319">
    <property type="entry name" value="GH11/12"/>
</dbReference>
<comment type="similarity">
    <text evidence="1 2">Belongs to the glycosyl hydrolase 12 (cellulase H) family.</text>
</comment>
<feature type="region of interest" description="Disordered" evidence="3">
    <location>
        <begin position="742"/>
        <end position="764"/>
    </location>
</feature>
<accession>A0ABR0CCE7</accession>
<dbReference type="SUPFAM" id="SSF49899">
    <property type="entry name" value="Concanavalin A-like lectins/glucanases"/>
    <property type="match status" value="1"/>
</dbReference>
<gene>
    <name evidence="5" type="ORF">Purlil1_2183</name>
</gene>
<evidence type="ECO:0000313" key="5">
    <source>
        <dbReference type="EMBL" id="KAK4093849.1"/>
    </source>
</evidence>
<feature type="transmembrane region" description="Helical" evidence="4">
    <location>
        <begin position="835"/>
        <end position="859"/>
    </location>
</feature>
<keyword evidence="4" id="KW-0472">Membrane</keyword>
<keyword evidence="4" id="KW-1133">Transmembrane helix</keyword>
<dbReference type="Gene3D" id="2.60.120.180">
    <property type="match status" value="1"/>
</dbReference>
<feature type="compositionally biased region" description="Basic and acidic residues" evidence="3">
    <location>
        <begin position="181"/>
        <end position="191"/>
    </location>
</feature>
<feature type="region of interest" description="Disordered" evidence="3">
    <location>
        <begin position="958"/>
        <end position="977"/>
    </location>
</feature>
<reference evidence="5 6" key="1">
    <citation type="journal article" date="2024" name="Microbiol. Resour. Announc.">
        <title>Genome annotations for the ascomycete fungi Trichoderma harzianum, Trichoderma aggressivum, and Purpureocillium lilacinum.</title>
        <authorList>
            <person name="Beijen E.P.W."/>
            <person name="Ohm R.A."/>
        </authorList>
    </citation>
    <scope>NUCLEOTIDE SEQUENCE [LARGE SCALE GENOMIC DNA]</scope>
    <source>
        <strain evidence="5 6">CBS 150709</strain>
    </source>
</reference>
<organism evidence="5 6">
    <name type="scientific">Purpureocillium lilacinum</name>
    <name type="common">Paecilomyces lilacinus</name>
    <dbReference type="NCBI Taxonomy" id="33203"/>
    <lineage>
        <taxon>Eukaryota</taxon>
        <taxon>Fungi</taxon>
        <taxon>Dikarya</taxon>
        <taxon>Ascomycota</taxon>
        <taxon>Pezizomycotina</taxon>
        <taxon>Sordariomycetes</taxon>
        <taxon>Hypocreomycetidae</taxon>
        <taxon>Hypocreales</taxon>
        <taxon>Ophiocordycipitaceae</taxon>
        <taxon>Purpureocillium</taxon>
    </lineage>
</organism>
<dbReference type="PANTHER" id="PTHR34002">
    <property type="entry name" value="BLR1656 PROTEIN"/>
    <property type="match status" value="1"/>
</dbReference>
<evidence type="ECO:0000256" key="2">
    <source>
        <dbReference type="RuleBase" id="RU361163"/>
    </source>
</evidence>
<keyword evidence="2" id="KW-0624">Polysaccharide degradation</keyword>
<dbReference type="PANTHER" id="PTHR34002:SF9">
    <property type="entry name" value="XYLOGLUCAN-SPECIFIC ENDO-BETA-1,4-GLUCANASE A"/>
    <property type="match status" value="1"/>
</dbReference>
<dbReference type="InterPro" id="IPR002594">
    <property type="entry name" value="GH12"/>
</dbReference>
<comment type="caution">
    <text evidence="5">The sequence shown here is derived from an EMBL/GenBank/DDBJ whole genome shotgun (WGS) entry which is preliminary data.</text>
</comment>
<dbReference type="Proteomes" id="UP001287286">
    <property type="component" value="Unassembled WGS sequence"/>
</dbReference>